<keyword evidence="5 7" id="KW-1133">Transmembrane helix</keyword>
<sequence>MITLTQAVRKDRVGTNLTEGPIMSSLLLFAIPIVLTNLVQQLYSMVDLIVIGQYVGNIGTVGVNTGGEMADLVTPVAMGFSTAGQIYIAQLFGAKADRKIKQTVGTLLSFMMMISVALVFVAFFFHRTILELLNCPPEAMSQAANYMIITALGYPFIFGYNAVCGILRGMGESKRPLYFILVAATVNIVLDILLVVVFHLEAAGTAIATTASQMGAFIAAFLFMWKKRERFDFELKLSYLKLDREILWILVRLGIPQVVRSMFVRFGMLWVNSSANAYGLVVSATNSVGNKLQKFLEVFIQGIDTASASMIGQNLGARKTERAGKTTICTVTAAMACAAFSACLCIFFPHQIFGIFTNDEAVIDLGATFLRIFILHFFASSVTGSFQAMVTGCGFVELGFFLGLLDGVICKIGLSLLFMSVFHMGYIGIWWGVACSRILPGCICVGYYVSGRWKTRKLLTD</sequence>
<dbReference type="EMBL" id="ACCJ01000441">
    <property type="protein sequence ID" value="EEG52578.1"/>
    <property type="molecule type" value="Genomic_DNA"/>
</dbReference>
<dbReference type="InterPro" id="IPR048279">
    <property type="entry name" value="MdtK-like"/>
</dbReference>
<feature type="transmembrane region" description="Helical" evidence="7">
    <location>
        <begin position="428"/>
        <end position="449"/>
    </location>
</feature>
<feature type="transmembrane region" description="Helical" evidence="7">
    <location>
        <begin position="179"/>
        <end position="200"/>
    </location>
</feature>
<dbReference type="GO" id="GO:0042910">
    <property type="term" value="F:xenobiotic transmembrane transporter activity"/>
    <property type="evidence" value="ECO:0007669"/>
    <property type="project" value="InterPro"/>
</dbReference>
<evidence type="ECO:0000256" key="1">
    <source>
        <dbReference type="ARBA" id="ARBA00004651"/>
    </source>
</evidence>
<evidence type="ECO:0000256" key="6">
    <source>
        <dbReference type="ARBA" id="ARBA00023136"/>
    </source>
</evidence>
<feature type="transmembrane region" description="Helical" evidence="7">
    <location>
        <begin position="206"/>
        <end position="225"/>
    </location>
</feature>
<reference evidence="8 9" key="2">
    <citation type="submission" date="2009-02" db="EMBL/GenBank/DDBJ databases">
        <title>Draft genome sequence of Clostridium asparagiforme (DSM 15981).</title>
        <authorList>
            <person name="Sudarsanam P."/>
            <person name="Ley R."/>
            <person name="Guruge J."/>
            <person name="Turnbaugh P.J."/>
            <person name="Mahowald M."/>
            <person name="Liep D."/>
            <person name="Gordon J."/>
        </authorList>
    </citation>
    <scope>NUCLEOTIDE SEQUENCE [LARGE SCALE GENOMIC DNA]</scope>
    <source>
        <strain evidence="8 9">DSM 15981</strain>
    </source>
</reference>
<keyword evidence="6 7" id="KW-0472">Membrane</keyword>
<evidence type="ECO:0000256" key="3">
    <source>
        <dbReference type="ARBA" id="ARBA00022475"/>
    </source>
</evidence>
<dbReference type="GO" id="GO:0015297">
    <property type="term" value="F:antiporter activity"/>
    <property type="evidence" value="ECO:0007669"/>
    <property type="project" value="InterPro"/>
</dbReference>
<dbReference type="InterPro" id="IPR052031">
    <property type="entry name" value="Membrane_Transporter-Flippase"/>
</dbReference>
<dbReference type="PIRSF" id="PIRSF006603">
    <property type="entry name" value="DinF"/>
    <property type="match status" value="1"/>
</dbReference>
<comment type="subcellular location">
    <subcellularLocation>
        <location evidence="1">Cell membrane</location>
        <topology evidence="1">Multi-pass membrane protein</topology>
    </subcellularLocation>
</comment>
<organism evidence="8 9">
    <name type="scientific">[Clostridium] asparagiforme DSM 15981</name>
    <dbReference type="NCBI Taxonomy" id="518636"/>
    <lineage>
        <taxon>Bacteria</taxon>
        <taxon>Bacillati</taxon>
        <taxon>Bacillota</taxon>
        <taxon>Clostridia</taxon>
        <taxon>Lachnospirales</taxon>
        <taxon>Lachnospiraceae</taxon>
        <taxon>Enterocloster</taxon>
    </lineage>
</organism>
<dbReference type="InterPro" id="IPR002528">
    <property type="entry name" value="MATE_fam"/>
</dbReference>
<feature type="transmembrane region" description="Helical" evidence="7">
    <location>
        <begin position="328"/>
        <end position="349"/>
    </location>
</feature>
<dbReference type="CDD" id="cd13138">
    <property type="entry name" value="MATE_yoeA_like"/>
    <property type="match status" value="1"/>
</dbReference>
<dbReference type="Pfam" id="PF01554">
    <property type="entry name" value="MatE"/>
    <property type="match status" value="2"/>
</dbReference>
<keyword evidence="9" id="KW-1185">Reference proteome</keyword>
<dbReference type="AlphaFoldDB" id="C0D7W7"/>
<proteinExistence type="predicted"/>
<feature type="transmembrane region" description="Helical" evidence="7">
    <location>
        <begin position="146"/>
        <end position="167"/>
    </location>
</feature>
<reference evidence="8 9" key="1">
    <citation type="submission" date="2009-01" db="EMBL/GenBank/DDBJ databases">
        <authorList>
            <person name="Fulton L."/>
            <person name="Clifton S."/>
            <person name="Fulton B."/>
            <person name="Xu J."/>
            <person name="Minx P."/>
            <person name="Pepin K.H."/>
            <person name="Johnson M."/>
            <person name="Bhonagiri V."/>
            <person name="Nash W.E."/>
            <person name="Mardis E.R."/>
            <person name="Wilson R.K."/>
        </authorList>
    </citation>
    <scope>NUCLEOTIDE SEQUENCE [LARGE SCALE GENOMIC DNA]</scope>
    <source>
        <strain evidence="8 9">DSM 15981</strain>
    </source>
</reference>
<evidence type="ECO:0000256" key="5">
    <source>
        <dbReference type="ARBA" id="ARBA00022989"/>
    </source>
</evidence>
<evidence type="ECO:0000313" key="8">
    <source>
        <dbReference type="EMBL" id="EEG52578.1"/>
    </source>
</evidence>
<evidence type="ECO:0000256" key="4">
    <source>
        <dbReference type="ARBA" id="ARBA00022692"/>
    </source>
</evidence>
<evidence type="ECO:0000256" key="2">
    <source>
        <dbReference type="ARBA" id="ARBA00022448"/>
    </source>
</evidence>
<dbReference type="HOGENOM" id="CLU_012893_5_0_9"/>
<name>C0D7W7_9FIRM</name>
<gene>
    <name evidence="8" type="ORF">CLOSTASPAR_05364</name>
</gene>
<keyword evidence="3" id="KW-1003">Cell membrane</keyword>
<keyword evidence="2" id="KW-0813">Transport</keyword>
<comment type="caution">
    <text evidence="8">The sequence shown here is derived from an EMBL/GenBank/DDBJ whole genome shotgun (WGS) entry which is preliminary data.</text>
</comment>
<dbReference type="RefSeq" id="WP_007716828.1">
    <property type="nucleotide sequence ID" value="NZ_CP102272.1"/>
</dbReference>
<keyword evidence="4 7" id="KW-0812">Transmembrane</keyword>
<dbReference type="GO" id="GO:0005886">
    <property type="term" value="C:plasma membrane"/>
    <property type="evidence" value="ECO:0007669"/>
    <property type="project" value="UniProtKB-SubCell"/>
</dbReference>
<feature type="transmembrane region" description="Helical" evidence="7">
    <location>
        <begin position="369"/>
        <end position="386"/>
    </location>
</feature>
<accession>C0D7W7</accession>
<feature type="transmembrane region" description="Helical" evidence="7">
    <location>
        <begin position="398"/>
        <end position="422"/>
    </location>
</feature>
<dbReference type="Proteomes" id="UP000004756">
    <property type="component" value="Unassembled WGS sequence"/>
</dbReference>
<dbReference type="PANTHER" id="PTHR43549">
    <property type="entry name" value="MULTIDRUG RESISTANCE PROTEIN YPNP-RELATED"/>
    <property type="match status" value="1"/>
</dbReference>
<protein>
    <submittedName>
        <fullName evidence="8">Putative ATP synthase F0, A subunit</fullName>
    </submittedName>
</protein>
<dbReference type="NCBIfam" id="TIGR00797">
    <property type="entry name" value="matE"/>
    <property type="match status" value="1"/>
</dbReference>
<feature type="transmembrane region" description="Helical" evidence="7">
    <location>
        <begin position="104"/>
        <end position="126"/>
    </location>
</feature>
<feature type="transmembrane region" description="Helical" evidence="7">
    <location>
        <begin position="21"/>
        <end position="39"/>
    </location>
</feature>
<dbReference type="PANTHER" id="PTHR43549:SF3">
    <property type="entry name" value="MULTIDRUG RESISTANCE PROTEIN YPNP-RELATED"/>
    <property type="match status" value="1"/>
</dbReference>
<evidence type="ECO:0000256" key="7">
    <source>
        <dbReference type="SAM" id="Phobius"/>
    </source>
</evidence>
<feature type="transmembrane region" description="Helical" evidence="7">
    <location>
        <begin position="72"/>
        <end position="92"/>
    </location>
</feature>
<evidence type="ECO:0000313" key="9">
    <source>
        <dbReference type="Proteomes" id="UP000004756"/>
    </source>
</evidence>